<proteinExistence type="predicted"/>
<organism evidence="2 3">
    <name type="scientific">Marmota monax</name>
    <name type="common">Woodchuck</name>
    <dbReference type="NCBI Taxonomy" id="9995"/>
    <lineage>
        <taxon>Eukaryota</taxon>
        <taxon>Metazoa</taxon>
        <taxon>Chordata</taxon>
        <taxon>Craniata</taxon>
        <taxon>Vertebrata</taxon>
        <taxon>Euteleostomi</taxon>
        <taxon>Mammalia</taxon>
        <taxon>Eutheria</taxon>
        <taxon>Euarchontoglires</taxon>
        <taxon>Glires</taxon>
        <taxon>Rodentia</taxon>
        <taxon>Sciuromorpha</taxon>
        <taxon>Sciuridae</taxon>
        <taxon>Xerinae</taxon>
        <taxon>Marmotini</taxon>
        <taxon>Marmota</taxon>
    </lineage>
</organism>
<evidence type="ECO:0000256" key="1">
    <source>
        <dbReference type="SAM" id="MobiDB-lite"/>
    </source>
</evidence>
<reference evidence="2" key="1">
    <citation type="submission" date="2019-04" db="EMBL/GenBank/DDBJ databases">
        <authorList>
            <person name="Alioto T."/>
            <person name="Alioto T."/>
        </authorList>
    </citation>
    <scope>NUCLEOTIDE SEQUENCE [LARGE SCALE GENOMIC DNA]</scope>
</reference>
<feature type="compositionally biased region" description="Polar residues" evidence="1">
    <location>
        <begin position="83"/>
        <end position="92"/>
    </location>
</feature>
<accession>A0A5E4BV01</accession>
<keyword evidence="3" id="KW-1185">Reference proteome</keyword>
<dbReference type="Proteomes" id="UP000335636">
    <property type="component" value="Unassembled WGS sequence"/>
</dbReference>
<gene>
    <name evidence="2" type="ORF">MONAX_5E015563</name>
</gene>
<dbReference type="EMBL" id="CABDUW010000681">
    <property type="protein sequence ID" value="VTJ73458.1"/>
    <property type="molecule type" value="Genomic_DNA"/>
</dbReference>
<sequence>MAEPLPTPTALGHMATWGVAPGNQLRPQDDDPQSVTVYLFWSSLRTGRKHLRAFLETNKQTNKQEEIPALLCGRLPLQGPGPATQSPHSISAQRPAEETRG</sequence>
<evidence type="ECO:0000313" key="2">
    <source>
        <dbReference type="EMBL" id="VTJ73458.1"/>
    </source>
</evidence>
<name>A0A5E4BV01_MARMO</name>
<evidence type="ECO:0000313" key="3">
    <source>
        <dbReference type="Proteomes" id="UP000335636"/>
    </source>
</evidence>
<protein>
    <submittedName>
        <fullName evidence="2">Uncharacterized protein</fullName>
    </submittedName>
</protein>
<dbReference type="AlphaFoldDB" id="A0A5E4BV01"/>
<feature type="region of interest" description="Disordered" evidence="1">
    <location>
        <begin position="73"/>
        <end position="101"/>
    </location>
</feature>
<comment type="caution">
    <text evidence="2">The sequence shown here is derived from an EMBL/GenBank/DDBJ whole genome shotgun (WGS) entry which is preliminary data.</text>
</comment>